<dbReference type="PROSITE" id="PS00137">
    <property type="entry name" value="SUBTILASE_HIS"/>
    <property type="match status" value="1"/>
</dbReference>
<proteinExistence type="inferred from homology"/>
<evidence type="ECO:0000313" key="8">
    <source>
        <dbReference type="EMBL" id="THF81752.1"/>
    </source>
</evidence>
<keyword evidence="5 6" id="KW-0720">Serine protease</keyword>
<feature type="active site" description="Charge relay system" evidence="6">
    <location>
        <position position="166"/>
    </location>
</feature>
<evidence type="ECO:0000256" key="5">
    <source>
        <dbReference type="ARBA" id="ARBA00022825"/>
    </source>
</evidence>
<dbReference type="GO" id="GO:0006508">
    <property type="term" value="P:proteolysis"/>
    <property type="evidence" value="ECO:0007669"/>
    <property type="project" value="UniProtKB-KW"/>
</dbReference>
<evidence type="ECO:0000256" key="6">
    <source>
        <dbReference type="PROSITE-ProRule" id="PRU01240"/>
    </source>
</evidence>
<evidence type="ECO:0000259" key="7">
    <source>
        <dbReference type="Pfam" id="PF00082"/>
    </source>
</evidence>
<dbReference type="PANTHER" id="PTHR43806">
    <property type="entry name" value="PEPTIDASE S8"/>
    <property type="match status" value="1"/>
</dbReference>
<sequence length="387" mass="42913">MDMSGLLEWLRGSLSSPEHRARRIFRFLEPEQEQRFLREWRQRRKNDRSLQAVRRLGIIRAYTCALPDLELPKAFSSSIAWEDDIRVSTHALPKASRPRSGTVNGVPWGIRKVRAPEAWGLTTGHKVKIGVIDTGVDFQHPDLRHSLERGINLLQRTMLPSDDNGHGTHIAGTIAAANQLHGMIGVSPRASIYPVKAFDHNGTAYVSDIILGIDWCVRNRMDVVNMSFGMRTRSRALLNAVTNAYRSGVLIVASSGNDGKQGEIDYPARYPNTVAVGATSRDGRIAAFTNRSSRIDVYAPGEKIDSCWLRGIRRSMSGTSMATSHVTGAVALLLAHRPGLGPAEVKNLLRRSTRPLRPARSPRLGGELDIMRLLRNADKKNRQGSLP</sequence>
<keyword evidence="3" id="KW-0479">Metal-binding</keyword>
<keyword evidence="9" id="KW-1185">Reference proteome</keyword>
<dbReference type="GO" id="GO:0004252">
    <property type="term" value="F:serine-type endopeptidase activity"/>
    <property type="evidence" value="ECO:0007669"/>
    <property type="project" value="UniProtKB-UniRule"/>
</dbReference>
<dbReference type="Gene3D" id="3.40.50.200">
    <property type="entry name" value="Peptidase S8/S53 domain"/>
    <property type="match status" value="1"/>
</dbReference>
<protein>
    <submittedName>
        <fullName evidence="8">Peptidase S8</fullName>
    </submittedName>
</protein>
<evidence type="ECO:0000256" key="2">
    <source>
        <dbReference type="ARBA" id="ARBA00022670"/>
    </source>
</evidence>
<feature type="active site" description="Charge relay system" evidence="6">
    <location>
        <position position="320"/>
    </location>
</feature>
<comment type="similarity">
    <text evidence="1 6">Belongs to the peptidase S8 family.</text>
</comment>
<evidence type="ECO:0000256" key="4">
    <source>
        <dbReference type="ARBA" id="ARBA00022801"/>
    </source>
</evidence>
<dbReference type="InterPro" id="IPR034202">
    <property type="entry name" value="Subtilisin_Carlsberg-like"/>
</dbReference>
<dbReference type="SUPFAM" id="SSF52743">
    <property type="entry name" value="Subtilisin-like"/>
    <property type="match status" value="1"/>
</dbReference>
<dbReference type="PRINTS" id="PR00723">
    <property type="entry name" value="SUBTILISIN"/>
</dbReference>
<keyword evidence="2 6" id="KW-0645">Protease</keyword>
<reference evidence="8 9" key="1">
    <citation type="submission" date="2019-04" db="EMBL/GenBank/DDBJ databases">
        <title>Cohnella sp. nov. isolated from preserved vegetables.</title>
        <authorList>
            <person name="Lin S.-Y."/>
            <person name="Hung M.-H."/>
            <person name="Young C.-C."/>
        </authorList>
    </citation>
    <scope>NUCLEOTIDE SEQUENCE [LARGE SCALE GENOMIC DNA]</scope>
    <source>
        <strain evidence="8 9">CC-MHH1044</strain>
    </source>
</reference>
<dbReference type="OrthoDB" id="9798386at2"/>
<evidence type="ECO:0000313" key="9">
    <source>
        <dbReference type="Proteomes" id="UP000310636"/>
    </source>
</evidence>
<dbReference type="InterPro" id="IPR036852">
    <property type="entry name" value="Peptidase_S8/S53_dom_sf"/>
</dbReference>
<evidence type="ECO:0000256" key="3">
    <source>
        <dbReference type="ARBA" id="ARBA00022723"/>
    </source>
</evidence>
<dbReference type="AlphaFoldDB" id="A0A4S4C255"/>
<dbReference type="GO" id="GO:0046872">
    <property type="term" value="F:metal ion binding"/>
    <property type="evidence" value="ECO:0007669"/>
    <property type="project" value="UniProtKB-KW"/>
</dbReference>
<dbReference type="PANTHER" id="PTHR43806:SF11">
    <property type="entry name" value="CEREVISIN-RELATED"/>
    <property type="match status" value="1"/>
</dbReference>
<dbReference type="InterPro" id="IPR000209">
    <property type="entry name" value="Peptidase_S8/S53_dom"/>
</dbReference>
<dbReference type="Proteomes" id="UP000310636">
    <property type="component" value="Unassembled WGS sequence"/>
</dbReference>
<dbReference type="InterPro" id="IPR050131">
    <property type="entry name" value="Peptidase_S8_subtilisin-like"/>
</dbReference>
<accession>A0A4S4C255</accession>
<gene>
    <name evidence="8" type="ORF">E6C55_08495</name>
</gene>
<dbReference type="InterPro" id="IPR022398">
    <property type="entry name" value="Peptidase_S8_His-AS"/>
</dbReference>
<feature type="active site" description="Charge relay system" evidence="6">
    <location>
        <position position="133"/>
    </location>
</feature>
<dbReference type="PROSITE" id="PS00136">
    <property type="entry name" value="SUBTILASE_ASP"/>
    <property type="match status" value="1"/>
</dbReference>
<dbReference type="CDD" id="cd07477">
    <property type="entry name" value="Peptidases_S8_Subtilisin_subset"/>
    <property type="match status" value="1"/>
</dbReference>
<feature type="domain" description="Peptidase S8/S53" evidence="7">
    <location>
        <begin position="124"/>
        <end position="358"/>
    </location>
</feature>
<dbReference type="InterPro" id="IPR023827">
    <property type="entry name" value="Peptidase_S8_Asp-AS"/>
</dbReference>
<dbReference type="InterPro" id="IPR015500">
    <property type="entry name" value="Peptidase_S8_subtilisin-rel"/>
</dbReference>
<name>A0A4S4C255_9BACL</name>
<dbReference type="RefSeq" id="WP_136369348.1">
    <property type="nucleotide sequence ID" value="NZ_SSOB01000008.1"/>
</dbReference>
<organism evidence="8 9">
    <name type="scientific">Cohnella fermenti</name>
    <dbReference type="NCBI Taxonomy" id="2565925"/>
    <lineage>
        <taxon>Bacteria</taxon>
        <taxon>Bacillati</taxon>
        <taxon>Bacillota</taxon>
        <taxon>Bacilli</taxon>
        <taxon>Bacillales</taxon>
        <taxon>Paenibacillaceae</taxon>
        <taxon>Cohnella</taxon>
    </lineage>
</organism>
<keyword evidence="4 6" id="KW-0378">Hydrolase</keyword>
<dbReference type="Pfam" id="PF00082">
    <property type="entry name" value="Peptidase_S8"/>
    <property type="match status" value="1"/>
</dbReference>
<comment type="caution">
    <text evidence="8">The sequence shown here is derived from an EMBL/GenBank/DDBJ whole genome shotgun (WGS) entry which is preliminary data.</text>
</comment>
<dbReference type="EMBL" id="SSOB01000008">
    <property type="protein sequence ID" value="THF81752.1"/>
    <property type="molecule type" value="Genomic_DNA"/>
</dbReference>
<evidence type="ECO:0000256" key="1">
    <source>
        <dbReference type="ARBA" id="ARBA00011073"/>
    </source>
</evidence>
<dbReference type="PROSITE" id="PS51892">
    <property type="entry name" value="SUBTILASE"/>
    <property type="match status" value="1"/>
</dbReference>